<name>A0ABQ4S4T7_9HYPH</name>
<dbReference type="Proteomes" id="UP001055153">
    <property type="component" value="Unassembled WGS sequence"/>
</dbReference>
<accession>A0ABQ4S4T7</accession>
<keyword evidence="2" id="KW-0418">Kinase</keyword>
<organism evidence="2 3">
    <name type="scientific">Methylobacterium isbiliense</name>
    <dbReference type="NCBI Taxonomy" id="315478"/>
    <lineage>
        <taxon>Bacteria</taxon>
        <taxon>Pseudomonadati</taxon>
        <taxon>Pseudomonadota</taxon>
        <taxon>Alphaproteobacteria</taxon>
        <taxon>Hyphomicrobiales</taxon>
        <taxon>Methylobacteriaceae</taxon>
        <taxon>Methylobacterium</taxon>
    </lineage>
</organism>
<dbReference type="CDD" id="cd02440">
    <property type="entry name" value="AdoMet_MTases"/>
    <property type="match status" value="1"/>
</dbReference>
<comment type="caution">
    <text evidence="2">The sequence shown here is derived from an EMBL/GenBank/DDBJ whole genome shotgun (WGS) entry which is preliminary data.</text>
</comment>
<reference evidence="2" key="1">
    <citation type="journal article" date="2021" name="Front. Microbiol.">
        <title>Comprehensive Comparative Genomics and Phenotyping of Methylobacterium Species.</title>
        <authorList>
            <person name="Alessa O."/>
            <person name="Ogura Y."/>
            <person name="Fujitani Y."/>
            <person name="Takami H."/>
            <person name="Hayashi T."/>
            <person name="Sahin N."/>
            <person name="Tani A."/>
        </authorList>
    </citation>
    <scope>NUCLEOTIDE SEQUENCE</scope>
    <source>
        <strain evidence="2">DSM 17168</strain>
    </source>
</reference>
<evidence type="ECO:0000313" key="2">
    <source>
        <dbReference type="EMBL" id="GJD98096.1"/>
    </source>
</evidence>
<sequence>MGRIDGSEPTTMAAFFDEYVRHVFPERRAQARAEWPWPGDEWADERLREATWLRIAGTGEPSRWTEIVEFGPGAGKYTAMALARTPAQVTAYEISSAFIEILEQRFAAEVSQGRLGIRKIDWADNEGLLRDYDCRIGSADVCFAIDVLMMMDFQSALVYLISAAAMLRRGGRFVATFADGGTVSGLDRMLRDVGRHSAFDAAPCTRFHWIDAPILSAILPRLGFGNLVIEHGPEGGLDIARLYLQAELVDPEAAARARRCLLPVGDSTNRRASDAVGR</sequence>
<feature type="domain" description="Methyltransferase type 11" evidence="1">
    <location>
        <begin position="69"/>
        <end position="174"/>
    </location>
</feature>
<dbReference type="GO" id="GO:0008168">
    <property type="term" value="F:methyltransferase activity"/>
    <property type="evidence" value="ECO:0007669"/>
    <property type="project" value="UniProtKB-KW"/>
</dbReference>
<evidence type="ECO:0000313" key="3">
    <source>
        <dbReference type="Proteomes" id="UP001055153"/>
    </source>
</evidence>
<dbReference type="Pfam" id="PF08241">
    <property type="entry name" value="Methyltransf_11"/>
    <property type="match status" value="1"/>
</dbReference>
<keyword evidence="2" id="KW-0808">Transferase</keyword>
<dbReference type="GO" id="GO:0016301">
    <property type="term" value="F:kinase activity"/>
    <property type="evidence" value="ECO:0007669"/>
    <property type="project" value="UniProtKB-KW"/>
</dbReference>
<keyword evidence="2" id="KW-0489">Methyltransferase</keyword>
<proteinExistence type="predicted"/>
<dbReference type="InterPro" id="IPR029063">
    <property type="entry name" value="SAM-dependent_MTases_sf"/>
</dbReference>
<dbReference type="GO" id="GO:0032259">
    <property type="term" value="P:methylation"/>
    <property type="evidence" value="ECO:0007669"/>
    <property type="project" value="UniProtKB-KW"/>
</dbReference>
<dbReference type="Gene3D" id="3.40.50.150">
    <property type="entry name" value="Vaccinia Virus protein VP39"/>
    <property type="match status" value="1"/>
</dbReference>
<protein>
    <submittedName>
        <fullName evidence="2">Ribosomal RNA small subunit methyltransferase A</fullName>
    </submittedName>
</protein>
<reference evidence="2" key="2">
    <citation type="submission" date="2021-08" db="EMBL/GenBank/DDBJ databases">
        <authorList>
            <person name="Tani A."/>
            <person name="Ola A."/>
            <person name="Ogura Y."/>
            <person name="Katsura K."/>
            <person name="Hayashi T."/>
        </authorList>
    </citation>
    <scope>NUCLEOTIDE SEQUENCE</scope>
    <source>
        <strain evidence="2">DSM 17168</strain>
    </source>
</reference>
<keyword evidence="3" id="KW-1185">Reference proteome</keyword>
<dbReference type="SUPFAM" id="SSF53335">
    <property type="entry name" value="S-adenosyl-L-methionine-dependent methyltransferases"/>
    <property type="match status" value="1"/>
</dbReference>
<evidence type="ECO:0000259" key="1">
    <source>
        <dbReference type="Pfam" id="PF08241"/>
    </source>
</evidence>
<gene>
    <name evidence="2" type="primary">rsmA_1</name>
    <name evidence="2" type="ORF">GMJLKIPL_0002</name>
</gene>
<dbReference type="EMBL" id="BPQQ01000001">
    <property type="protein sequence ID" value="GJD98096.1"/>
    <property type="molecule type" value="Genomic_DNA"/>
</dbReference>
<dbReference type="InterPro" id="IPR013216">
    <property type="entry name" value="Methyltransf_11"/>
</dbReference>